<feature type="transmembrane region" description="Helical" evidence="1">
    <location>
        <begin position="36"/>
        <end position="55"/>
    </location>
</feature>
<keyword evidence="3" id="KW-1185">Reference proteome</keyword>
<accession>A0A5J4N374</accession>
<feature type="non-terminal residue" evidence="2">
    <location>
        <position position="1"/>
    </location>
</feature>
<sequence>WLLQKQGEYQRSVIGKSASVVIPFTVLIVKGDAPEGWLCALVISYLLLLCIVIVFSPMCDILWLQVTFCSSDSLLLGIVYRSSSGSPLDDETFLFYTDKFSPTLHYPHLEVMSDLIVSKAAGSHVLQQVPQDSSDSDPSLIVPKKTEYSVNCKMRYRLR</sequence>
<dbReference type="Proteomes" id="UP000324629">
    <property type="component" value="Unassembled WGS sequence"/>
</dbReference>
<keyword evidence="1" id="KW-0812">Transmembrane</keyword>
<comment type="caution">
    <text evidence="2">The sequence shown here is derived from an EMBL/GenBank/DDBJ whole genome shotgun (WGS) entry which is preliminary data.</text>
</comment>
<protein>
    <submittedName>
        <fullName evidence="2">Uncharacterized protein</fullName>
    </submittedName>
</protein>
<keyword evidence="1" id="KW-1133">Transmembrane helix</keyword>
<feature type="transmembrane region" description="Helical" evidence="1">
    <location>
        <begin position="12"/>
        <end position="29"/>
    </location>
</feature>
<evidence type="ECO:0000313" key="2">
    <source>
        <dbReference type="EMBL" id="KAA3669858.1"/>
    </source>
</evidence>
<evidence type="ECO:0000313" key="3">
    <source>
        <dbReference type="Proteomes" id="UP000324629"/>
    </source>
</evidence>
<dbReference type="EMBL" id="QNGE01021924">
    <property type="protein sequence ID" value="KAA3669858.1"/>
    <property type="molecule type" value="Genomic_DNA"/>
</dbReference>
<proteinExistence type="predicted"/>
<dbReference type="AlphaFoldDB" id="A0A5J4N374"/>
<gene>
    <name evidence="2" type="ORF">DEA37_0003484</name>
</gene>
<reference evidence="2 3" key="1">
    <citation type="journal article" date="2019" name="Gigascience">
        <title>Whole-genome sequence of the oriental lung fluke Paragonimus westermani.</title>
        <authorList>
            <person name="Oey H."/>
            <person name="Zakrzewski M."/>
            <person name="Narain K."/>
            <person name="Devi K.R."/>
            <person name="Agatsuma T."/>
            <person name="Nawaratna S."/>
            <person name="Gobert G.N."/>
            <person name="Jones M.K."/>
            <person name="Ragan M.A."/>
            <person name="McManus D.P."/>
            <person name="Krause L."/>
        </authorList>
    </citation>
    <scope>NUCLEOTIDE SEQUENCE [LARGE SCALE GENOMIC DNA]</scope>
    <source>
        <strain evidence="2 3">IND2009</strain>
    </source>
</reference>
<organism evidence="2 3">
    <name type="scientific">Paragonimus westermani</name>
    <dbReference type="NCBI Taxonomy" id="34504"/>
    <lineage>
        <taxon>Eukaryota</taxon>
        <taxon>Metazoa</taxon>
        <taxon>Spiralia</taxon>
        <taxon>Lophotrochozoa</taxon>
        <taxon>Platyhelminthes</taxon>
        <taxon>Trematoda</taxon>
        <taxon>Digenea</taxon>
        <taxon>Plagiorchiida</taxon>
        <taxon>Troglotremata</taxon>
        <taxon>Troglotrematidae</taxon>
        <taxon>Paragonimus</taxon>
    </lineage>
</organism>
<name>A0A5J4N374_9TREM</name>
<keyword evidence="1" id="KW-0472">Membrane</keyword>
<evidence type="ECO:0000256" key="1">
    <source>
        <dbReference type="SAM" id="Phobius"/>
    </source>
</evidence>